<keyword evidence="1" id="KW-0732">Signal</keyword>
<dbReference type="InterPro" id="IPR021255">
    <property type="entry name" value="DUF2807"/>
</dbReference>
<name>A0A9D2A4F2_9BACE</name>
<evidence type="ECO:0000256" key="1">
    <source>
        <dbReference type="SAM" id="SignalP"/>
    </source>
</evidence>
<dbReference type="Proteomes" id="UP000824023">
    <property type="component" value="Unassembled WGS sequence"/>
</dbReference>
<proteinExistence type="predicted"/>
<protein>
    <submittedName>
        <fullName evidence="3">DUF2807 domain-containing protein</fullName>
    </submittedName>
</protein>
<dbReference type="AlphaFoldDB" id="A0A9D2A4F2"/>
<reference evidence="3" key="1">
    <citation type="journal article" date="2021" name="PeerJ">
        <title>Extensive microbial diversity within the chicken gut microbiome revealed by metagenomics and culture.</title>
        <authorList>
            <person name="Gilroy R."/>
            <person name="Ravi A."/>
            <person name="Getino M."/>
            <person name="Pursley I."/>
            <person name="Horton D.L."/>
            <person name="Alikhan N.F."/>
            <person name="Baker D."/>
            <person name="Gharbi K."/>
            <person name="Hall N."/>
            <person name="Watson M."/>
            <person name="Adriaenssens E.M."/>
            <person name="Foster-Nyarko E."/>
            <person name="Jarju S."/>
            <person name="Secka A."/>
            <person name="Antonio M."/>
            <person name="Oren A."/>
            <person name="Chaudhuri R.R."/>
            <person name="La Ragione R."/>
            <person name="Hildebrand F."/>
            <person name="Pallen M.J."/>
        </authorList>
    </citation>
    <scope>NUCLEOTIDE SEQUENCE</scope>
    <source>
        <strain evidence="3">ChiHjej12B11-24981</strain>
    </source>
</reference>
<evidence type="ECO:0000313" key="4">
    <source>
        <dbReference type="Proteomes" id="UP000824023"/>
    </source>
</evidence>
<feature type="signal peptide" evidence="1">
    <location>
        <begin position="1"/>
        <end position="24"/>
    </location>
</feature>
<dbReference type="Pfam" id="PF10988">
    <property type="entry name" value="DUF2807"/>
    <property type="match status" value="1"/>
</dbReference>
<comment type="caution">
    <text evidence="3">The sequence shown here is derived from an EMBL/GenBank/DDBJ whole genome shotgun (WGS) entry which is preliminary data.</text>
</comment>
<evidence type="ECO:0000313" key="3">
    <source>
        <dbReference type="EMBL" id="HIZ01270.1"/>
    </source>
</evidence>
<dbReference type="Gene3D" id="2.160.20.120">
    <property type="match status" value="1"/>
</dbReference>
<organism evidence="3 4">
    <name type="scientific">Candidatus Bacteroides merdipullorum</name>
    <dbReference type="NCBI Taxonomy" id="2838474"/>
    <lineage>
        <taxon>Bacteria</taxon>
        <taxon>Pseudomonadati</taxon>
        <taxon>Bacteroidota</taxon>
        <taxon>Bacteroidia</taxon>
        <taxon>Bacteroidales</taxon>
        <taxon>Bacteroidaceae</taxon>
        <taxon>Bacteroides</taxon>
    </lineage>
</organism>
<reference evidence="3" key="2">
    <citation type="submission" date="2021-04" db="EMBL/GenBank/DDBJ databases">
        <authorList>
            <person name="Gilroy R."/>
        </authorList>
    </citation>
    <scope>NUCLEOTIDE SEQUENCE</scope>
    <source>
        <strain evidence="3">ChiHjej12B11-24981</strain>
    </source>
</reference>
<gene>
    <name evidence="3" type="ORF">H9819_03335</name>
</gene>
<accession>A0A9D2A4F2</accession>
<feature type="chain" id="PRO_5038756530" evidence="1">
    <location>
        <begin position="25"/>
        <end position="209"/>
    </location>
</feature>
<sequence>MKTTAIYTLLAAALAFFCVSSVTADDGNARVTQTRKVEAFHAIDITTVGDIIFTQDDVYSLRIEGREKYVNNTVTTVSKDGTLSIGFKKKNLNRGNNNGVTIYLTAPSLDDIDFKGVGSFRCEETLELDGDLDIRITGVGEAIIEDLRCHNLDLHMSGVGDAKVTVDCDHVDASMSGVGSVTLRGRAKTADLHRSGIGELDRDGLKIGE</sequence>
<evidence type="ECO:0000259" key="2">
    <source>
        <dbReference type="Pfam" id="PF10988"/>
    </source>
</evidence>
<dbReference type="EMBL" id="DXCK01000049">
    <property type="protein sequence ID" value="HIZ01270.1"/>
    <property type="molecule type" value="Genomic_DNA"/>
</dbReference>
<feature type="domain" description="Putative auto-transporter adhesin head GIN" evidence="2">
    <location>
        <begin position="39"/>
        <end position="207"/>
    </location>
</feature>